<feature type="domain" description="EF-hand" evidence="1">
    <location>
        <begin position="19"/>
        <end position="54"/>
    </location>
</feature>
<protein>
    <recommendedName>
        <fullName evidence="1">EF-hand domain-containing protein</fullName>
    </recommendedName>
</protein>
<evidence type="ECO:0000259" key="1">
    <source>
        <dbReference type="PROSITE" id="PS50222"/>
    </source>
</evidence>
<accession>A0A8C6AXM3</accession>
<name>A0A8C6AXM3_MONMO</name>
<dbReference type="InterPro" id="IPR011992">
    <property type="entry name" value="EF-hand-dom_pair"/>
</dbReference>
<reference evidence="2" key="2">
    <citation type="submission" date="2025-09" db="UniProtKB">
        <authorList>
            <consortium name="Ensembl"/>
        </authorList>
    </citation>
    <scope>IDENTIFICATION</scope>
</reference>
<dbReference type="SUPFAM" id="SSF47473">
    <property type="entry name" value="EF-hand"/>
    <property type="match status" value="1"/>
</dbReference>
<keyword evidence="3" id="KW-1185">Reference proteome</keyword>
<feature type="domain" description="EF-hand" evidence="1">
    <location>
        <begin position="87"/>
        <end position="122"/>
    </location>
</feature>
<reference evidence="2" key="1">
    <citation type="submission" date="2025-08" db="UniProtKB">
        <authorList>
            <consortium name="Ensembl"/>
        </authorList>
    </citation>
    <scope>IDENTIFICATION</scope>
</reference>
<dbReference type="Gene3D" id="1.10.238.10">
    <property type="entry name" value="EF-hand"/>
    <property type="match status" value="2"/>
</dbReference>
<dbReference type="AlphaFoldDB" id="A0A8C6AXM3"/>
<sequence length="259" mass="29315">MLRGIGGFLLPTVAGQENESDSLFEELFPKLDRHGDGMVDIVELQKGLEAMGIPPSQDGEVEIILKSADIKKHNLLDLGTFMQYLKDNEIKMKLTFKSLDTNNERGIDTSEIINTLNLIGIHISEKEALKILGSMDTDGSLTVDWYEWRKYFLFKPARNIEEIAHYWSLFTGIDMGDRWTFHNLIDEKRKSGHLWKYLLAGGIVGTCAQTCTVSSEHLKTLMQECCVLPGTQLTLRVQQPNNTPFSSICILELLMETDM</sequence>
<dbReference type="GO" id="GO:0005509">
    <property type="term" value="F:calcium ion binding"/>
    <property type="evidence" value="ECO:0007669"/>
    <property type="project" value="InterPro"/>
</dbReference>
<dbReference type="GeneTree" id="ENSGT00940000173726"/>
<dbReference type="Proteomes" id="UP000694561">
    <property type="component" value="Unplaced"/>
</dbReference>
<dbReference type="FunFam" id="1.10.238.10:FF:000028">
    <property type="entry name" value="Putative calcium-binding mitochondrial carrier protein scamc-2"/>
    <property type="match status" value="1"/>
</dbReference>
<proteinExistence type="predicted"/>
<organism evidence="2 3">
    <name type="scientific">Monodon monoceros</name>
    <name type="common">Narwhal</name>
    <name type="synonym">Ceratodon monodon</name>
    <dbReference type="NCBI Taxonomy" id="40151"/>
    <lineage>
        <taxon>Eukaryota</taxon>
        <taxon>Metazoa</taxon>
        <taxon>Chordata</taxon>
        <taxon>Craniata</taxon>
        <taxon>Vertebrata</taxon>
        <taxon>Euteleostomi</taxon>
        <taxon>Mammalia</taxon>
        <taxon>Eutheria</taxon>
        <taxon>Laurasiatheria</taxon>
        <taxon>Artiodactyla</taxon>
        <taxon>Whippomorpha</taxon>
        <taxon>Cetacea</taxon>
        <taxon>Odontoceti</taxon>
        <taxon>Monodontidae</taxon>
        <taxon>Monodon</taxon>
    </lineage>
</organism>
<evidence type="ECO:0000313" key="3">
    <source>
        <dbReference type="Proteomes" id="UP000694561"/>
    </source>
</evidence>
<dbReference type="InterPro" id="IPR002048">
    <property type="entry name" value="EF_hand_dom"/>
</dbReference>
<evidence type="ECO:0000313" key="2">
    <source>
        <dbReference type="Ensembl" id="ENSMMNP00015006675.1"/>
    </source>
</evidence>
<dbReference type="PROSITE" id="PS50222">
    <property type="entry name" value="EF_HAND_2"/>
    <property type="match status" value="2"/>
</dbReference>
<dbReference type="Ensembl" id="ENSMMNT00015007292.1">
    <property type="protein sequence ID" value="ENSMMNP00015006675.1"/>
    <property type="gene ID" value="ENSMMNG00015004966.1"/>
</dbReference>